<gene>
    <name evidence="2" type="ORF">COM27_01920</name>
</gene>
<comment type="caution">
    <text evidence="2">The sequence shown here is derived from an EMBL/GenBank/DDBJ whole genome shotgun (WGS) entry which is preliminary data.</text>
</comment>
<evidence type="ECO:0000313" key="3">
    <source>
        <dbReference type="Proteomes" id="UP000223472"/>
    </source>
</evidence>
<evidence type="ECO:0000313" key="2">
    <source>
        <dbReference type="EMBL" id="PGD39724.1"/>
    </source>
</evidence>
<sequence length="107" mass="12367">MERGKKPSQKMIGLLCNIADGEFISNDQLRKIEQERILFNELQNELDRERAKNNALQKEITILKTASESKLIDPTALNNSYKEIKNKFENNTVKREKKTIGGIVEFD</sequence>
<dbReference type="EMBL" id="NVIY01000004">
    <property type="protein sequence ID" value="PGD39724.1"/>
    <property type="molecule type" value="Genomic_DNA"/>
</dbReference>
<dbReference type="RefSeq" id="WP_098646430.1">
    <property type="nucleotide sequence ID" value="NZ_NUQY01000033.1"/>
</dbReference>
<feature type="coiled-coil region" evidence="1">
    <location>
        <begin position="32"/>
        <end position="66"/>
    </location>
</feature>
<accession>A0A2B6SF56</accession>
<dbReference type="AlphaFoldDB" id="A0A2B6SF56"/>
<dbReference type="Proteomes" id="UP000223472">
    <property type="component" value="Unassembled WGS sequence"/>
</dbReference>
<keyword evidence="1" id="KW-0175">Coiled coil</keyword>
<reference evidence="2 3" key="1">
    <citation type="submission" date="2017-09" db="EMBL/GenBank/DDBJ databases">
        <title>Large-scale bioinformatics analysis of Bacillus genomes uncovers conserved roles of natural products in bacterial physiology.</title>
        <authorList>
            <consortium name="Agbiome Team Llc"/>
            <person name="Bleich R.M."/>
            <person name="Grubbs K.J."/>
            <person name="Santa Maria K.C."/>
            <person name="Allen S.E."/>
            <person name="Farag S."/>
            <person name="Shank E.A."/>
            <person name="Bowers A."/>
        </authorList>
    </citation>
    <scope>NUCLEOTIDE SEQUENCE [LARGE SCALE GENOMIC DNA]</scope>
    <source>
        <strain evidence="2 3">AFS065610</strain>
    </source>
</reference>
<name>A0A2B6SF56_9BACI</name>
<evidence type="ECO:0000256" key="1">
    <source>
        <dbReference type="SAM" id="Coils"/>
    </source>
</evidence>
<organism evidence="2 3">
    <name type="scientific">Bacillus wiedmannii</name>
    <dbReference type="NCBI Taxonomy" id="1890302"/>
    <lineage>
        <taxon>Bacteria</taxon>
        <taxon>Bacillati</taxon>
        <taxon>Bacillota</taxon>
        <taxon>Bacilli</taxon>
        <taxon>Bacillales</taxon>
        <taxon>Bacillaceae</taxon>
        <taxon>Bacillus</taxon>
        <taxon>Bacillus cereus group</taxon>
    </lineage>
</organism>
<proteinExistence type="predicted"/>
<protein>
    <submittedName>
        <fullName evidence="2">Uncharacterized protein</fullName>
    </submittedName>
</protein>